<reference evidence="2 3" key="1">
    <citation type="submission" date="2019-11" db="EMBL/GenBank/DDBJ databases">
        <title>Whole genome sequence of Oryza granulata.</title>
        <authorList>
            <person name="Li W."/>
        </authorList>
    </citation>
    <scope>NUCLEOTIDE SEQUENCE [LARGE SCALE GENOMIC DNA]</scope>
    <source>
        <strain evidence="3">cv. Menghai</strain>
        <tissue evidence="2">Leaf</tissue>
    </source>
</reference>
<protein>
    <submittedName>
        <fullName evidence="2">Uncharacterized protein</fullName>
    </submittedName>
</protein>
<feature type="region of interest" description="Disordered" evidence="1">
    <location>
        <begin position="60"/>
        <end position="84"/>
    </location>
</feature>
<sequence>MSLEPGNADVVAVVSRTQPPTYKKKKYTLCGCIGQTSDQGTPEKQANKWSKRKIHQYETTATSTWRRGVGAKPTQGAAEPGDWHRRLRRWRSRCSGLKQRSLATRCNAMRRRGVSVGYYSRSDGEAVNRRRGISSGGS</sequence>
<evidence type="ECO:0000256" key="1">
    <source>
        <dbReference type="SAM" id="MobiDB-lite"/>
    </source>
</evidence>
<proteinExistence type="predicted"/>
<name>A0A6G1E683_9ORYZ</name>
<accession>A0A6G1E683</accession>
<evidence type="ECO:0000313" key="2">
    <source>
        <dbReference type="EMBL" id="KAF0920290.1"/>
    </source>
</evidence>
<gene>
    <name evidence="2" type="ORF">E2562_034137</name>
</gene>
<dbReference type="AlphaFoldDB" id="A0A6G1E683"/>
<organism evidence="2 3">
    <name type="scientific">Oryza meyeriana var. granulata</name>
    <dbReference type="NCBI Taxonomy" id="110450"/>
    <lineage>
        <taxon>Eukaryota</taxon>
        <taxon>Viridiplantae</taxon>
        <taxon>Streptophyta</taxon>
        <taxon>Embryophyta</taxon>
        <taxon>Tracheophyta</taxon>
        <taxon>Spermatophyta</taxon>
        <taxon>Magnoliopsida</taxon>
        <taxon>Liliopsida</taxon>
        <taxon>Poales</taxon>
        <taxon>Poaceae</taxon>
        <taxon>BOP clade</taxon>
        <taxon>Oryzoideae</taxon>
        <taxon>Oryzeae</taxon>
        <taxon>Oryzinae</taxon>
        <taxon>Oryza</taxon>
        <taxon>Oryza meyeriana</taxon>
    </lineage>
</organism>
<comment type="caution">
    <text evidence="2">The sequence shown here is derived from an EMBL/GenBank/DDBJ whole genome shotgun (WGS) entry which is preliminary data.</text>
</comment>
<keyword evidence="3" id="KW-1185">Reference proteome</keyword>
<dbReference type="EMBL" id="SPHZ02000005">
    <property type="protein sequence ID" value="KAF0920290.1"/>
    <property type="molecule type" value="Genomic_DNA"/>
</dbReference>
<dbReference type="Proteomes" id="UP000479710">
    <property type="component" value="Unassembled WGS sequence"/>
</dbReference>
<evidence type="ECO:0000313" key="3">
    <source>
        <dbReference type="Proteomes" id="UP000479710"/>
    </source>
</evidence>